<evidence type="ECO:0000256" key="1">
    <source>
        <dbReference type="SAM" id="SignalP"/>
    </source>
</evidence>
<protein>
    <submittedName>
        <fullName evidence="2">Uncharacterized protein</fullName>
    </submittedName>
</protein>
<name>N8Y5A7_ACIGI</name>
<keyword evidence="3" id="KW-1185">Reference proteome</keyword>
<accession>N8Y5A7</accession>
<evidence type="ECO:0000313" key="3">
    <source>
        <dbReference type="Proteomes" id="UP000013148"/>
    </source>
</evidence>
<organism evidence="2 3">
    <name type="scientific">Acinetobacter guillouiae NIPH 991</name>
    <dbReference type="NCBI Taxonomy" id="1217656"/>
    <lineage>
        <taxon>Bacteria</taxon>
        <taxon>Pseudomonadati</taxon>
        <taxon>Pseudomonadota</taxon>
        <taxon>Gammaproteobacteria</taxon>
        <taxon>Moraxellales</taxon>
        <taxon>Moraxellaceae</taxon>
        <taxon>Acinetobacter</taxon>
    </lineage>
</organism>
<reference evidence="2 3" key="1">
    <citation type="submission" date="2013-02" db="EMBL/GenBank/DDBJ databases">
        <title>The Genome Sequence of Acinetobacter guillouiae NIPH 991.</title>
        <authorList>
            <consortium name="The Broad Institute Genome Sequencing Platform"/>
            <consortium name="The Broad Institute Genome Sequencing Center for Infectious Disease"/>
            <person name="Cerqueira G."/>
            <person name="Feldgarden M."/>
            <person name="Courvalin P."/>
            <person name="Perichon B."/>
            <person name="Grillot-Courvalin C."/>
            <person name="Clermont D."/>
            <person name="Rocha E."/>
            <person name="Yoon E.-J."/>
            <person name="Nemec A."/>
            <person name="Walker B."/>
            <person name="Young S.K."/>
            <person name="Zeng Q."/>
            <person name="Gargeya S."/>
            <person name="Fitzgerald M."/>
            <person name="Haas B."/>
            <person name="Abouelleil A."/>
            <person name="Alvarado L."/>
            <person name="Arachchi H.M."/>
            <person name="Berlin A.M."/>
            <person name="Chapman S.B."/>
            <person name="Dewar J."/>
            <person name="Goldberg J."/>
            <person name="Griggs A."/>
            <person name="Gujja S."/>
            <person name="Hansen M."/>
            <person name="Howarth C."/>
            <person name="Imamovic A."/>
            <person name="Larimer J."/>
            <person name="McCowan C."/>
            <person name="Murphy C."/>
            <person name="Neiman D."/>
            <person name="Pearson M."/>
            <person name="Priest M."/>
            <person name="Roberts A."/>
            <person name="Saif S."/>
            <person name="Shea T."/>
            <person name="Sisk P."/>
            <person name="Sykes S."/>
            <person name="Wortman J."/>
            <person name="Nusbaum C."/>
            <person name="Birren B."/>
        </authorList>
    </citation>
    <scope>NUCLEOTIDE SEQUENCE [LARGE SCALE GENOMIC DNA]</scope>
    <source>
        <strain evidence="2 3">NIPH 991</strain>
    </source>
</reference>
<evidence type="ECO:0000313" key="2">
    <source>
        <dbReference type="EMBL" id="ENV14808.1"/>
    </source>
</evidence>
<sequence>MRVFYLSLLLIFPSVSFGDTLNELFLKFQKKSNYYIYQDKKSKWNYECVVYANMKKGDSNINSVNFDQKNRAIKFTFDEPDQPFYKVTKIVKNKPNVYRLYFQDKNIGSDFNFEVILKNNGISEWIYHTPNEDSEGFIDRGFTLVSFDKSPKFNILNKCNL</sequence>
<dbReference type="HOGENOM" id="CLU_1640125_0_0_6"/>
<gene>
    <name evidence="2" type="ORF">F964_04552</name>
</gene>
<comment type="caution">
    <text evidence="2">The sequence shown here is derived from an EMBL/GenBank/DDBJ whole genome shotgun (WGS) entry which is preliminary data.</text>
</comment>
<dbReference type="RefSeq" id="WP_004823689.1">
    <property type="nucleotide sequence ID" value="NZ_KB849457.1"/>
</dbReference>
<keyword evidence="1" id="KW-0732">Signal</keyword>
<dbReference type="EMBL" id="APPJ01000017">
    <property type="protein sequence ID" value="ENV14808.1"/>
    <property type="molecule type" value="Genomic_DNA"/>
</dbReference>
<feature type="signal peptide" evidence="1">
    <location>
        <begin position="1"/>
        <end position="18"/>
    </location>
</feature>
<dbReference type="Proteomes" id="UP000013148">
    <property type="component" value="Unassembled WGS sequence"/>
</dbReference>
<feature type="chain" id="PRO_5004136741" evidence="1">
    <location>
        <begin position="19"/>
        <end position="161"/>
    </location>
</feature>
<proteinExistence type="predicted"/>
<dbReference type="AlphaFoldDB" id="N8Y5A7"/>
<dbReference type="eggNOG" id="ENOG50315VG">
    <property type="taxonomic scope" value="Bacteria"/>
</dbReference>